<gene>
    <name evidence="18" type="ORF">DEW08_25655</name>
</gene>
<dbReference type="CDD" id="cd02793">
    <property type="entry name" value="MopB_CT_DMSOR-BSOR-TMAOR"/>
    <property type="match status" value="1"/>
</dbReference>
<keyword evidence="8" id="KW-0560">Oxidoreductase</keyword>
<keyword evidence="7" id="KW-0574">Periplasm</keyword>
<comment type="subcellular location">
    <subcellularLocation>
        <location evidence="1">Periplasm</location>
    </subcellularLocation>
</comment>
<sequence>MKVRETEEKMDLSRRRLLKALGIGGAALPMTAVASNSVLAAIRNPNLREAEGILTGAHWGPFRAVVKDGKFVEAIPLIHSPADDMIRAIPDQVYSPTRVKYPHIRRGFLEKRGKADPSLRGRDEWVRVSWEQALDIVASEIQRVRTEHGGSSILAGLYGWKSVGLLHNSRNAVRRLMYLGGGCQGYFGDYSTGAAQIIMPHVMGALEVYDQQTVWPAVLANSQFVVIFGADPYVTLKNSWNIPDFEGYNGFDALKAKGIRVVTIDPVHTDTAKQLNAEWLPVRQRTDVALMLGLMHTLYTEKLYDAKFLKTYTVGFPEIEAYLVGKEDGVAKTPEWASGLCGIPADKIRALAREMAAKRTMLMAGWSIQRQQHGEQAHWMLVTLAAMLGQIGLPGGGIGFSYHYASGGSPTARGGMLKGLGAGTATGPLPPPIPAARIFDCLMNPGKTINVNGKDITYPDIKMIYWAGGNPFHHHQDINQLVRSWQHRPEVVIVHEPYWTATAKHADIVLPATTSYERNDLEMGGDYSAKYIFPMHKVIDPIGESRNDFDICADIAERLGYRSAYTEDRDEMQWLKDLYKGATVGARASRVALPPFELFWKSGDYVEFPIPDSAKTWVRHADFRGDPLLNPLGTPSGLIELFSKKVAGMGYADCAGHARWYEPIDWHKSDRSSRYPLSLISSHPSHRLHSQLSNAMSLRKTYAVDGREPLLINTQDAAARGIKSGDVVRVFNDLGQVLAGAVVTDDIMPGAVRLSEGGWYDPAEPGVPGSLCKNGSVNVLVRDIPTSGLAMGNCGQSGIVQVERYTGPKMPVTAFEPPKGAVS</sequence>
<dbReference type="EC" id="1.7.2.3" evidence="3"/>
<evidence type="ECO:0000256" key="3">
    <source>
        <dbReference type="ARBA" id="ARBA00011885"/>
    </source>
</evidence>
<dbReference type="InterPro" id="IPR041954">
    <property type="entry name" value="CT_DMSOR/BSOR/TMAOR"/>
</dbReference>
<dbReference type="GO" id="GO:0030151">
    <property type="term" value="F:molybdenum ion binding"/>
    <property type="evidence" value="ECO:0007669"/>
    <property type="project" value="TreeGrafter"/>
</dbReference>
<evidence type="ECO:0000256" key="14">
    <source>
        <dbReference type="PIRSR" id="PIRSR606658-1"/>
    </source>
</evidence>
<dbReference type="Pfam" id="PF18364">
    <property type="entry name" value="Molybdopterin_N"/>
    <property type="match status" value="1"/>
</dbReference>
<dbReference type="Pfam" id="PF01568">
    <property type="entry name" value="Molydop_binding"/>
    <property type="match status" value="1"/>
</dbReference>
<dbReference type="NCBIfam" id="NF011682">
    <property type="entry name" value="PRK15102.1"/>
    <property type="match status" value="1"/>
</dbReference>
<dbReference type="InterPro" id="IPR006657">
    <property type="entry name" value="MoPterin_dinucl-bd_dom"/>
</dbReference>
<name>A0A2S2CY68_9PROT</name>
<dbReference type="AlphaFoldDB" id="A0A2S2CY68"/>
<evidence type="ECO:0000256" key="4">
    <source>
        <dbReference type="ARBA" id="ARBA00022505"/>
    </source>
</evidence>
<keyword evidence="6" id="KW-0732">Signal</keyword>
<keyword evidence="4 14" id="KW-0500">Molybdenum</keyword>
<feature type="binding site" evidence="14">
    <location>
        <position position="370"/>
    </location>
    <ligand>
        <name>Mo-bis(molybdopterin guanine dinucleotide)</name>
        <dbReference type="ChEBI" id="CHEBI:60539"/>
    </ligand>
</feature>
<evidence type="ECO:0000259" key="17">
    <source>
        <dbReference type="Pfam" id="PF18364"/>
    </source>
</evidence>
<dbReference type="GO" id="GO:0050626">
    <property type="term" value="F:trimethylamine-N-oxide reductase (cytochrome c) activity"/>
    <property type="evidence" value="ECO:0007669"/>
    <property type="project" value="UniProtKB-EC"/>
</dbReference>
<comment type="catalytic activity">
    <reaction evidence="9">
        <text>trimethylamine + 2 Fe(III)-[cytochrome c] + H2O = trimethylamine N-oxide + 2 Fe(II)-[cytochrome c] + 3 H(+)</text>
        <dbReference type="Rhea" id="RHEA:24236"/>
        <dbReference type="Rhea" id="RHEA-COMP:10350"/>
        <dbReference type="Rhea" id="RHEA-COMP:14399"/>
        <dbReference type="ChEBI" id="CHEBI:15377"/>
        <dbReference type="ChEBI" id="CHEBI:15378"/>
        <dbReference type="ChEBI" id="CHEBI:15724"/>
        <dbReference type="ChEBI" id="CHEBI:29033"/>
        <dbReference type="ChEBI" id="CHEBI:29034"/>
        <dbReference type="ChEBI" id="CHEBI:58389"/>
        <dbReference type="EC" id="1.7.2.3"/>
    </reaction>
</comment>
<feature type="binding site" evidence="14">
    <location>
        <position position="474"/>
    </location>
    <ligand>
        <name>Mo-bis(molybdopterin guanine dinucleotide)</name>
        <dbReference type="ChEBI" id="CHEBI:60539"/>
    </ligand>
</feature>
<evidence type="ECO:0000256" key="6">
    <source>
        <dbReference type="ARBA" id="ARBA00022729"/>
    </source>
</evidence>
<dbReference type="SUPFAM" id="SSF50692">
    <property type="entry name" value="ADC-like"/>
    <property type="match status" value="1"/>
</dbReference>
<comment type="cofactor">
    <cofactor evidence="14">
        <name>Mo-bis(molybdopterin guanine dinucleotide)</name>
        <dbReference type="ChEBI" id="CHEBI:60539"/>
    </cofactor>
    <text evidence="14">Binds 1 molybdenum-bis(molybdopterin guanine dinucleotide) (Mo-bis-MGD) cofactor per subunit.</text>
</comment>
<feature type="binding site" evidence="14">
    <location>
        <position position="518"/>
    </location>
    <ligand>
        <name>Mo-bis(molybdopterin guanine dinucleotide)</name>
        <dbReference type="ChEBI" id="CHEBI:60539"/>
    </ligand>
</feature>
<evidence type="ECO:0000256" key="13">
    <source>
        <dbReference type="ARBA" id="ARBA00068174"/>
    </source>
</evidence>
<dbReference type="EMBL" id="CP029357">
    <property type="protein sequence ID" value="AWK89419.1"/>
    <property type="molecule type" value="Genomic_DNA"/>
</dbReference>
<comment type="catalytic activity">
    <reaction evidence="10">
        <text>dimethyl sulfide + a menaquinone + H2O = dimethyl sulfoxide + a menaquinol</text>
        <dbReference type="Rhea" id="RHEA:28494"/>
        <dbReference type="Rhea" id="RHEA-COMP:9537"/>
        <dbReference type="Rhea" id="RHEA-COMP:9539"/>
        <dbReference type="ChEBI" id="CHEBI:15377"/>
        <dbReference type="ChEBI" id="CHEBI:16374"/>
        <dbReference type="ChEBI" id="CHEBI:17437"/>
        <dbReference type="ChEBI" id="CHEBI:18151"/>
        <dbReference type="ChEBI" id="CHEBI:28262"/>
        <dbReference type="EC" id="1.8.5.3"/>
    </reaction>
</comment>
<evidence type="ECO:0000313" key="19">
    <source>
        <dbReference type="Proteomes" id="UP000245629"/>
    </source>
</evidence>
<dbReference type="GO" id="GO:0043546">
    <property type="term" value="F:molybdopterin cofactor binding"/>
    <property type="evidence" value="ECO:0007669"/>
    <property type="project" value="InterPro"/>
</dbReference>
<comment type="similarity">
    <text evidence="2">Belongs to the prokaryotic molybdopterin-containing oxidoreductase family.</text>
</comment>
<dbReference type="InterPro" id="IPR006655">
    <property type="entry name" value="Mopterin_OxRdtase_prok_CS"/>
</dbReference>
<feature type="binding site" evidence="14">
    <location>
        <position position="160"/>
    </location>
    <ligand>
        <name>Mo-bis(molybdopterin guanine dinucleotide)</name>
        <dbReference type="ChEBI" id="CHEBI:60539"/>
    </ligand>
</feature>
<dbReference type="Gene3D" id="2.40.40.20">
    <property type="match status" value="1"/>
</dbReference>
<dbReference type="GO" id="GO:0009061">
    <property type="term" value="P:anaerobic respiration"/>
    <property type="evidence" value="ECO:0007669"/>
    <property type="project" value="TreeGrafter"/>
</dbReference>
<feature type="binding site" evidence="14">
    <location>
        <position position="470"/>
    </location>
    <ligand>
        <name>Mo-bis(molybdopterin guanine dinucleotide)</name>
        <dbReference type="ChEBI" id="CHEBI:60539"/>
    </ligand>
</feature>
<evidence type="ECO:0000256" key="12">
    <source>
        <dbReference type="ARBA" id="ARBA00066451"/>
    </source>
</evidence>
<dbReference type="FunFam" id="2.40.40.20:FF:000009">
    <property type="entry name" value="Biotin sulfoxide reductase 2"/>
    <property type="match status" value="1"/>
</dbReference>
<feature type="binding site" evidence="14">
    <location>
        <position position="548"/>
    </location>
    <ligand>
        <name>Mo-bis(molybdopterin guanine dinucleotide)</name>
        <dbReference type="ChEBI" id="CHEBI:60539"/>
    </ligand>
</feature>
<dbReference type="Gene3D" id="3.90.55.10">
    <property type="entry name" value="Dimethylsulfoxide Reductase, domain 3"/>
    <property type="match status" value="1"/>
</dbReference>
<feature type="binding site" evidence="14">
    <location>
        <position position="778"/>
    </location>
    <ligand>
        <name>Mo-bis(molybdopterin guanine dinucleotide)</name>
        <dbReference type="ChEBI" id="CHEBI:60539"/>
    </ligand>
</feature>
<proteinExistence type="inferred from homology"/>
<dbReference type="Pfam" id="PF00384">
    <property type="entry name" value="Molybdopterin"/>
    <property type="match status" value="1"/>
</dbReference>
<evidence type="ECO:0000256" key="1">
    <source>
        <dbReference type="ARBA" id="ARBA00004418"/>
    </source>
</evidence>
<dbReference type="FunFam" id="3.40.228.10:FF:000003">
    <property type="entry name" value="Biotin sulfoxide reductase 2"/>
    <property type="match status" value="1"/>
</dbReference>
<dbReference type="NCBIfam" id="TIGR00509">
    <property type="entry name" value="bisC_fam"/>
    <property type="match status" value="1"/>
</dbReference>
<accession>A0A2S2CY68</accession>
<dbReference type="PANTHER" id="PTHR43742:SF10">
    <property type="entry name" value="TRIMETHYLAMINE-N-OXIDE REDUCTASE 2"/>
    <property type="match status" value="1"/>
</dbReference>
<evidence type="ECO:0000313" key="18">
    <source>
        <dbReference type="EMBL" id="AWK89419.1"/>
    </source>
</evidence>
<feature type="domain" description="Molybdopterin oxidoreductase N-terminal" evidence="17">
    <location>
        <begin position="55"/>
        <end position="94"/>
    </location>
</feature>
<evidence type="ECO:0000256" key="9">
    <source>
        <dbReference type="ARBA" id="ARBA00049407"/>
    </source>
</evidence>
<dbReference type="EC" id="1.8.5.3" evidence="12"/>
<evidence type="ECO:0000256" key="2">
    <source>
        <dbReference type="ARBA" id="ARBA00010312"/>
    </source>
</evidence>
<organism evidence="18 19">
    <name type="scientific">Azospirillum thermophilum</name>
    <dbReference type="NCBI Taxonomy" id="2202148"/>
    <lineage>
        <taxon>Bacteria</taxon>
        <taxon>Pseudomonadati</taxon>
        <taxon>Pseudomonadota</taxon>
        <taxon>Alphaproteobacteria</taxon>
        <taxon>Rhodospirillales</taxon>
        <taxon>Azospirillaceae</taxon>
        <taxon>Azospirillum</taxon>
    </lineage>
</organism>
<dbReference type="InterPro" id="IPR041460">
    <property type="entry name" value="Molybdopterin_N"/>
</dbReference>
<dbReference type="SUPFAM" id="SSF53706">
    <property type="entry name" value="Formate dehydrogenase/DMSO reductase, domains 1-3"/>
    <property type="match status" value="1"/>
</dbReference>
<keyword evidence="18" id="KW-0614">Plasmid</keyword>
<dbReference type="InterPro" id="IPR006658">
    <property type="entry name" value="BisC"/>
</dbReference>
<evidence type="ECO:0000256" key="5">
    <source>
        <dbReference type="ARBA" id="ARBA00022723"/>
    </source>
</evidence>
<feature type="domain" description="Molybdopterin dinucleotide-binding" evidence="16">
    <location>
        <begin position="677"/>
        <end position="791"/>
    </location>
</feature>
<dbReference type="GO" id="GO:0030288">
    <property type="term" value="C:outer membrane-bounded periplasmic space"/>
    <property type="evidence" value="ECO:0007669"/>
    <property type="project" value="TreeGrafter"/>
</dbReference>
<dbReference type="PANTHER" id="PTHR43742">
    <property type="entry name" value="TRIMETHYLAMINE-N-OXIDE REDUCTASE"/>
    <property type="match status" value="1"/>
</dbReference>
<feature type="domain" description="Molybdopterin oxidoreductase" evidence="15">
    <location>
        <begin position="98"/>
        <end position="558"/>
    </location>
</feature>
<dbReference type="RefSeq" id="WP_109332666.1">
    <property type="nucleotide sequence ID" value="NZ_CP029357.1"/>
</dbReference>
<dbReference type="InterPro" id="IPR006311">
    <property type="entry name" value="TAT_signal"/>
</dbReference>
<evidence type="ECO:0000256" key="8">
    <source>
        <dbReference type="ARBA" id="ARBA00023002"/>
    </source>
</evidence>
<dbReference type="OrthoDB" id="9759518at2"/>
<geneLocation type="plasmid" evidence="18 19">
    <name>unnamed2</name>
</geneLocation>
<evidence type="ECO:0000259" key="16">
    <source>
        <dbReference type="Pfam" id="PF01568"/>
    </source>
</evidence>
<comment type="function">
    <text evidence="11">Catalyzes the reduction of dimethyl sulfoxide (DMSO) and trimethylamine N-oxide (TMAO) to dimethyl sulfide (DMS) and trimethylamine, respectively. The terminal DMSO reductase can also use various sulfoxides and N-oxide compounds as terminal electron acceptor in addition to DMSO and TMAO.</text>
</comment>
<evidence type="ECO:0000256" key="10">
    <source>
        <dbReference type="ARBA" id="ARBA00050606"/>
    </source>
</evidence>
<evidence type="ECO:0000259" key="15">
    <source>
        <dbReference type="Pfam" id="PF00384"/>
    </source>
</evidence>
<keyword evidence="19" id="KW-1185">Reference proteome</keyword>
<keyword evidence="5 14" id="KW-0479">Metal-binding</keyword>
<dbReference type="InterPro" id="IPR050612">
    <property type="entry name" value="Prok_Mopterin_Oxidored"/>
</dbReference>
<dbReference type="PROSITE" id="PS00490">
    <property type="entry name" value="MOLYBDOPTERIN_PROK_2"/>
    <property type="match status" value="1"/>
</dbReference>
<dbReference type="Proteomes" id="UP000245629">
    <property type="component" value="Plasmid unnamed2"/>
</dbReference>
<protein>
    <recommendedName>
        <fullName evidence="13">Dimethyl sulfoxide/trimethylamine N-oxide reductase</fullName>
        <ecNumber evidence="3">1.7.2.3</ecNumber>
        <ecNumber evidence="12">1.8.5.3</ecNumber>
    </recommendedName>
</protein>
<dbReference type="PROSITE" id="PS51318">
    <property type="entry name" value="TAT"/>
    <property type="match status" value="1"/>
</dbReference>
<dbReference type="Gene3D" id="3.40.228.10">
    <property type="entry name" value="Dimethylsulfoxide Reductase, domain 2"/>
    <property type="match status" value="1"/>
</dbReference>
<reference evidence="19" key="1">
    <citation type="submission" date="2018-05" db="EMBL/GenBank/DDBJ databases">
        <title>Azospirillum thermophila sp. nov., a novel isolated from hot spring.</title>
        <authorList>
            <person name="Zhao Z."/>
        </authorList>
    </citation>
    <scope>NUCLEOTIDE SEQUENCE [LARGE SCALE GENOMIC DNA]</scope>
    <source>
        <strain evidence="19">CFH 70021</strain>
        <plasmid evidence="19">unnamed2</plasmid>
    </source>
</reference>
<dbReference type="InterPro" id="IPR009010">
    <property type="entry name" value="Asp_de-COase-like_dom_sf"/>
</dbReference>
<dbReference type="KEGG" id="azz:DEW08_25655"/>
<evidence type="ECO:0000256" key="7">
    <source>
        <dbReference type="ARBA" id="ARBA00022764"/>
    </source>
</evidence>
<dbReference type="InterPro" id="IPR006656">
    <property type="entry name" value="Mopterin_OxRdtase"/>
</dbReference>
<evidence type="ECO:0000256" key="11">
    <source>
        <dbReference type="ARBA" id="ARBA00056722"/>
    </source>
</evidence>
<dbReference type="GO" id="GO:0009055">
    <property type="term" value="F:electron transfer activity"/>
    <property type="evidence" value="ECO:0007669"/>
    <property type="project" value="TreeGrafter"/>
</dbReference>
<dbReference type="Gene3D" id="3.40.50.740">
    <property type="match status" value="1"/>
</dbReference>
<dbReference type="CDD" id="cd02769">
    <property type="entry name" value="MopB_DMSOR-BSOR-TMAOR"/>
    <property type="match status" value="1"/>
</dbReference>